<dbReference type="Gene3D" id="3.10.330.10">
    <property type="match status" value="1"/>
</dbReference>
<evidence type="ECO:0000259" key="6">
    <source>
        <dbReference type="Pfam" id="PF24842"/>
    </source>
</evidence>
<evidence type="ECO:0000259" key="5">
    <source>
        <dbReference type="Pfam" id="PF03152"/>
    </source>
</evidence>
<dbReference type="FunFam" id="2.40.40.50:FF:000001">
    <property type="entry name" value="Ubiquitin fusion degradation protein 1 homolog"/>
    <property type="match status" value="1"/>
</dbReference>
<evidence type="ECO:0000256" key="3">
    <source>
        <dbReference type="ARBA" id="ARBA00071119"/>
    </source>
</evidence>
<dbReference type="Pfam" id="PF24842">
    <property type="entry name" value="UFD1_N2"/>
    <property type="match status" value="1"/>
</dbReference>
<dbReference type="GO" id="GO:0031593">
    <property type="term" value="F:polyubiquitin modification-dependent protein binding"/>
    <property type="evidence" value="ECO:0007669"/>
    <property type="project" value="TreeGrafter"/>
</dbReference>
<evidence type="ECO:0000313" key="7">
    <source>
        <dbReference type="EMBL" id="JAI65965.1"/>
    </source>
</evidence>
<evidence type="ECO:0000256" key="4">
    <source>
        <dbReference type="SAM" id="MobiDB-lite"/>
    </source>
</evidence>
<dbReference type="Gene3D" id="2.40.40.50">
    <property type="entry name" value="Ubiquitin fusion degradation protein UFD1, N-terminal domain"/>
    <property type="match status" value="1"/>
</dbReference>
<dbReference type="GO" id="GO:0034098">
    <property type="term" value="C:VCP-NPL4-UFD1 AAA ATPase complex"/>
    <property type="evidence" value="ECO:0007669"/>
    <property type="project" value="TreeGrafter"/>
</dbReference>
<feature type="domain" description="Ubiquitin fusion degradation protein UFD1 N-terminal subdomain 2" evidence="6">
    <location>
        <begin position="115"/>
        <end position="188"/>
    </location>
</feature>
<evidence type="ECO:0000256" key="2">
    <source>
        <dbReference type="ARBA" id="ARBA00022786"/>
    </source>
</evidence>
<dbReference type="PANTHER" id="PTHR12555:SF13">
    <property type="entry name" value="UBIQUITIN RECOGNITION FACTOR IN ER-ASSOCIATED DEGRADATION PROTEIN 1"/>
    <property type="match status" value="1"/>
</dbReference>
<keyword evidence="2" id="KW-0833">Ubl conjugation pathway</keyword>
<reference evidence="7" key="1">
    <citation type="submission" date="2015-09" db="EMBL/GenBank/DDBJ databases">
        <title>Scylla olivacea transcriptome.</title>
        <authorList>
            <person name="Ikhwanuddin M."/>
        </authorList>
    </citation>
    <scope>NUCLEOTIDE SEQUENCE</scope>
</reference>
<dbReference type="AlphaFoldDB" id="A0A0P4WIW2"/>
<proteinExistence type="inferred from homology"/>
<protein>
    <recommendedName>
        <fullName evidence="3">Ubiquitin fusion degradation protein 1 homolog</fullName>
    </recommendedName>
</protein>
<evidence type="ECO:0000256" key="1">
    <source>
        <dbReference type="ARBA" id="ARBA00006043"/>
    </source>
</evidence>
<dbReference type="InterPro" id="IPR042299">
    <property type="entry name" value="Ufd1-like_Nn"/>
</dbReference>
<dbReference type="EMBL" id="GDRN01055475">
    <property type="protein sequence ID" value="JAI65965.1"/>
    <property type="molecule type" value="Transcribed_RNA"/>
</dbReference>
<comment type="similarity">
    <text evidence="1">Belongs to the UFD1 family.</text>
</comment>
<dbReference type="Pfam" id="PF03152">
    <property type="entry name" value="UFD1_N1"/>
    <property type="match status" value="1"/>
</dbReference>
<name>A0A0P4WIW2_SCYOL</name>
<dbReference type="InterPro" id="IPR004854">
    <property type="entry name" value="Ufd1-like"/>
</dbReference>
<dbReference type="GO" id="GO:0006511">
    <property type="term" value="P:ubiquitin-dependent protein catabolic process"/>
    <property type="evidence" value="ECO:0007669"/>
    <property type="project" value="InterPro"/>
</dbReference>
<organism evidence="7">
    <name type="scientific">Scylla olivacea</name>
    <name type="common">Orange mud crab</name>
    <name type="synonym">Cancer olivacea</name>
    <dbReference type="NCBI Taxonomy" id="85551"/>
    <lineage>
        <taxon>Eukaryota</taxon>
        <taxon>Metazoa</taxon>
        <taxon>Ecdysozoa</taxon>
        <taxon>Arthropoda</taxon>
        <taxon>Crustacea</taxon>
        <taxon>Multicrustacea</taxon>
        <taxon>Malacostraca</taxon>
        <taxon>Eumalacostraca</taxon>
        <taxon>Eucarida</taxon>
        <taxon>Decapoda</taxon>
        <taxon>Pleocyemata</taxon>
        <taxon>Brachyura</taxon>
        <taxon>Eubrachyura</taxon>
        <taxon>Portunoidea</taxon>
        <taxon>Portunidae</taxon>
        <taxon>Portuninae</taxon>
        <taxon>Scylla</taxon>
    </lineage>
</organism>
<dbReference type="EMBL" id="GDRN01055476">
    <property type="protein sequence ID" value="JAI65964.1"/>
    <property type="molecule type" value="Transcribed_RNA"/>
</dbReference>
<sequence length="302" mass="34806">MFSFNMFGEALQPRPFNTHYRCYSVSMFPGDKQAVEHGGKIIMPPSALDLLTRLNIVYPMLFKLTNQRANRHTHCGVLEFVADEGKVYIPYWMMRNLLLDEGELVHIESRSLPVATFSKFEPQSVEFLDITNPKAVLENALRNFACLTQDDVIALNYNDRIYEMRVLEVKPGNAVSIIECDMNVEFAPAVGYQEPEKMDTSSQHAEDEKEDIIPENVGFYSFQGSGNRLDGKKKNLELPQEELLKRLPRQKGIPDYDYEVGYIKFWRRVPKTNGTENKVEEQEEFESFKGKGTSLRQAKTRK</sequence>
<feature type="domain" description="Ubiquitin fusion degradation protein UFD1 N-terminal subdomain 1" evidence="5">
    <location>
        <begin position="16"/>
        <end position="113"/>
    </location>
</feature>
<dbReference type="GO" id="GO:0036503">
    <property type="term" value="P:ERAD pathway"/>
    <property type="evidence" value="ECO:0007669"/>
    <property type="project" value="TreeGrafter"/>
</dbReference>
<dbReference type="InterPro" id="IPR055418">
    <property type="entry name" value="UFD1_N2"/>
</dbReference>
<dbReference type="FunFam" id="3.10.330.10:FF:000002">
    <property type="entry name" value="ubiquitin fusion degradation protein 1 homolog"/>
    <property type="match status" value="1"/>
</dbReference>
<feature type="region of interest" description="Disordered" evidence="4">
    <location>
        <begin position="273"/>
        <end position="302"/>
    </location>
</feature>
<accession>A0A0P4WIW2</accession>
<dbReference type="InterPro" id="IPR055417">
    <property type="entry name" value="UFD1_N1"/>
</dbReference>
<dbReference type="PANTHER" id="PTHR12555">
    <property type="entry name" value="UBIQUITIN FUSION DEGRADATON PROTEIN 1"/>
    <property type="match status" value="1"/>
</dbReference>